<dbReference type="InterPro" id="IPR011014">
    <property type="entry name" value="MscS_channel_TM-2"/>
</dbReference>
<dbReference type="Gene3D" id="3.30.70.100">
    <property type="match status" value="1"/>
</dbReference>
<dbReference type="SUPFAM" id="SSF82689">
    <property type="entry name" value="Mechanosensitive channel protein MscS (YggB), C-terminal domain"/>
    <property type="match status" value="1"/>
</dbReference>
<dbReference type="InterPro" id="IPR023408">
    <property type="entry name" value="MscS_beta-dom_sf"/>
</dbReference>
<reference evidence="11 12" key="1">
    <citation type="submission" date="2019-06" db="EMBL/GenBank/DDBJ databases">
        <title>New taxonomy in bacterial strain CC-CFT640, isolated from vineyard.</title>
        <authorList>
            <person name="Lin S.-Y."/>
            <person name="Tsai C.-F."/>
            <person name="Young C.-C."/>
        </authorList>
    </citation>
    <scope>NUCLEOTIDE SEQUENCE [LARGE SCALE GENOMIC DNA]</scope>
    <source>
        <strain evidence="11 12">CC-CFT640</strain>
    </source>
</reference>
<dbReference type="InterPro" id="IPR049142">
    <property type="entry name" value="MS_channel_1st"/>
</dbReference>
<comment type="similarity">
    <text evidence="2">Belongs to the MscS (TC 1.A.23) family.</text>
</comment>
<dbReference type="RefSeq" id="WP_178133459.1">
    <property type="nucleotide sequence ID" value="NZ_VDUZ01000010.1"/>
</dbReference>
<sequence>MTALRSIAASILLLLTTAGVASAQTPPPPGMTQEQFDALVSAISKSVVEKLKTEGVAAKPVPDTTPKSRPFSHAGPEAPDELAVFVQQVTTVVKAVPVLGHHIAAVPAALDERARGGRGTGEFLLVLVLAVAGALATEAILRTICGGLRTRIAAGAVPERGLRSLANLGALAFLDGLGVVALWLVGRAEVGLWFSGSAVQDKVAAGVMTAIVYWRLYILVFRIVLRPGLPPARLCEMHDDDARRMYGLLTIIILLAIVLRLGNFILAGLQTPVEAIQACRVIGSPIVFLIFVWMLVRSRDAARQWLTGLGEAAPLFGFIGRNWVALATILVLALAATQTYGAISGRMDVPIAVILTMNLLVGLILFETLLQALVRRLDSQLAGFTPAGTTPRLPDVIARCVRIAVLIGVVVIIAESWVVEVLELVDASAWDQLTRACRTAGIALFTAFVIWELFKYALDSYLDRLPEREPGARGVETRGASIGSRLVTVMPMLRATVAAILFVVAGLIALEAIGVNTTPLLAGMSVLGLALSFGSQTLVRDIVSGIFYLAEDAFRVGEHIECGGSKGTVEGFTLRSIRLRHPNGQVYTIPFGTLGQITNFSRDWASAELKLRFSRATDLEKLRQAADGIGTAMMDIPELKAALMEPFRMQGVADVTDSAMTVSFRFTARPGKADLIQNEAMTRMLQAFPELGIEFAK</sequence>
<evidence type="ECO:0000256" key="1">
    <source>
        <dbReference type="ARBA" id="ARBA00004651"/>
    </source>
</evidence>
<evidence type="ECO:0000259" key="9">
    <source>
        <dbReference type="Pfam" id="PF00924"/>
    </source>
</evidence>
<dbReference type="InterPro" id="IPR006685">
    <property type="entry name" value="MscS_channel_2nd"/>
</dbReference>
<dbReference type="InterPro" id="IPR045276">
    <property type="entry name" value="YbiO_bact"/>
</dbReference>
<keyword evidence="4 7" id="KW-0812">Transmembrane</keyword>
<keyword evidence="5 7" id="KW-1133">Transmembrane helix</keyword>
<organism evidence="11 12">
    <name type="scientific">Vineibacter terrae</name>
    <dbReference type="NCBI Taxonomy" id="2586908"/>
    <lineage>
        <taxon>Bacteria</taxon>
        <taxon>Pseudomonadati</taxon>
        <taxon>Pseudomonadota</taxon>
        <taxon>Alphaproteobacteria</taxon>
        <taxon>Hyphomicrobiales</taxon>
        <taxon>Vineibacter</taxon>
    </lineage>
</organism>
<dbReference type="GO" id="GO:0005886">
    <property type="term" value="C:plasma membrane"/>
    <property type="evidence" value="ECO:0007669"/>
    <property type="project" value="UniProtKB-SubCell"/>
</dbReference>
<dbReference type="PANTHER" id="PTHR30460:SF0">
    <property type="entry name" value="MODERATE CONDUCTANCE MECHANOSENSITIVE CHANNEL YBIO"/>
    <property type="match status" value="1"/>
</dbReference>
<name>A0A5C8PPV1_9HYPH</name>
<evidence type="ECO:0000256" key="4">
    <source>
        <dbReference type="ARBA" id="ARBA00022692"/>
    </source>
</evidence>
<keyword evidence="3" id="KW-1003">Cell membrane</keyword>
<dbReference type="InterPro" id="IPR011066">
    <property type="entry name" value="MscS_channel_C_sf"/>
</dbReference>
<proteinExistence type="inferred from homology"/>
<feature type="transmembrane region" description="Helical" evidence="7">
    <location>
        <begin position="165"/>
        <end position="185"/>
    </location>
</feature>
<dbReference type="Gene3D" id="2.30.30.60">
    <property type="match status" value="1"/>
</dbReference>
<dbReference type="Pfam" id="PF00924">
    <property type="entry name" value="MS_channel_2nd"/>
    <property type="match status" value="1"/>
</dbReference>
<dbReference type="Gene3D" id="1.10.287.1260">
    <property type="match status" value="1"/>
</dbReference>
<feature type="domain" description="Mechanosensitive ion channel MscS" evidence="9">
    <location>
        <begin position="537"/>
        <end position="602"/>
    </location>
</feature>
<dbReference type="SUPFAM" id="SSF82861">
    <property type="entry name" value="Mechanosensitive channel protein MscS (YggB), transmembrane region"/>
    <property type="match status" value="1"/>
</dbReference>
<evidence type="ECO:0000256" key="6">
    <source>
        <dbReference type="ARBA" id="ARBA00023136"/>
    </source>
</evidence>
<dbReference type="Pfam" id="PF21088">
    <property type="entry name" value="MS_channel_1st"/>
    <property type="match status" value="1"/>
</dbReference>
<feature type="domain" description="Mechanosensitive ion channel transmembrane helices 2/3" evidence="10">
    <location>
        <begin position="499"/>
        <end position="536"/>
    </location>
</feature>
<comment type="caution">
    <text evidence="11">The sequence shown here is derived from an EMBL/GenBank/DDBJ whole genome shotgun (WGS) entry which is preliminary data.</text>
</comment>
<feature type="transmembrane region" description="Helical" evidence="7">
    <location>
        <begin position="495"/>
        <end position="514"/>
    </location>
</feature>
<dbReference type="AlphaFoldDB" id="A0A5C8PPV1"/>
<dbReference type="GO" id="GO:0008381">
    <property type="term" value="F:mechanosensitive monoatomic ion channel activity"/>
    <property type="evidence" value="ECO:0007669"/>
    <property type="project" value="InterPro"/>
</dbReference>
<protein>
    <submittedName>
        <fullName evidence="11">Mechanosensitive ion channel family protein</fullName>
    </submittedName>
</protein>
<evidence type="ECO:0000256" key="2">
    <source>
        <dbReference type="ARBA" id="ARBA00008017"/>
    </source>
</evidence>
<feature type="transmembrane region" description="Helical" evidence="7">
    <location>
        <begin position="123"/>
        <end position="144"/>
    </location>
</feature>
<feature type="transmembrane region" description="Helical" evidence="7">
    <location>
        <begin position="439"/>
        <end position="458"/>
    </location>
</feature>
<feature type="transmembrane region" description="Helical" evidence="7">
    <location>
        <begin position="205"/>
        <end position="225"/>
    </location>
</feature>
<dbReference type="PANTHER" id="PTHR30460">
    <property type="entry name" value="MODERATE CONDUCTANCE MECHANOSENSITIVE CHANNEL YBIO"/>
    <property type="match status" value="1"/>
</dbReference>
<evidence type="ECO:0000313" key="12">
    <source>
        <dbReference type="Proteomes" id="UP000321638"/>
    </source>
</evidence>
<feature type="transmembrane region" description="Helical" evidence="7">
    <location>
        <begin position="275"/>
        <end position="296"/>
    </location>
</feature>
<feature type="chain" id="PRO_5023019078" evidence="8">
    <location>
        <begin position="24"/>
        <end position="697"/>
    </location>
</feature>
<evidence type="ECO:0000256" key="8">
    <source>
        <dbReference type="SAM" id="SignalP"/>
    </source>
</evidence>
<keyword evidence="6 7" id="KW-0472">Membrane</keyword>
<feature type="transmembrane region" description="Helical" evidence="7">
    <location>
        <begin position="349"/>
        <end position="370"/>
    </location>
</feature>
<evidence type="ECO:0000256" key="7">
    <source>
        <dbReference type="SAM" id="Phobius"/>
    </source>
</evidence>
<dbReference type="InterPro" id="IPR010920">
    <property type="entry name" value="LSM_dom_sf"/>
</dbReference>
<evidence type="ECO:0000313" key="11">
    <source>
        <dbReference type="EMBL" id="TXL76750.1"/>
    </source>
</evidence>
<evidence type="ECO:0000256" key="5">
    <source>
        <dbReference type="ARBA" id="ARBA00022989"/>
    </source>
</evidence>
<keyword evidence="8" id="KW-0732">Signal</keyword>
<accession>A0A5C8PPV1</accession>
<keyword evidence="12" id="KW-1185">Reference proteome</keyword>
<dbReference type="SUPFAM" id="SSF50182">
    <property type="entry name" value="Sm-like ribonucleoproteins"/>
    <property type="match status" value="1"/>
</dbReference>
<comment type="subcellular location">
    <subcellularLocation>
        <location evidence="1">Cell membrane</location>
        <topology evidence="1">Multi-pass membrane protein</topology>
    </subcellularLocation>
</comment>
<dbReference type="EMBL" id="VDUZ01000010">
    <property type="protein sequence ID" value="TXL76750.1"/>
    <property type="molecule type" value="Genomic_DNA"/>
</dbReference>
<feature type="signal peptide" evidence="8">
    <location>
        <begin position="1"/>
        <end position="23"/>
    </location>
</feature>
<dbReference type="Proteomes" id="UP000321638">
    <property type="component" value="Unassembled WGS sequence"/>
</dbReference>
<feature type="transmembrane region" description="Helical" evidence="7">
    <location>
        <begin position="400"/>
        <end position="419"/>
    </location>
</feature>
<feature type="transmembrane region" description="Helical" evidence="7">
    <location>
        <begin position="323"/>
        <end position="343"/>
    </location>
</feature>
<gene>
    <name evidence="11" type="ORF">FHP25_11195</name>
</gene>
<feature type="transmembrane region" description="Helical" evidence="7">
    <location>
        <begin position="246"/>
        <end position="269"/>
    </location>
</feature>
<evidence type="ECO:0000259" key="10">
    <source>
        <dbReference type="Pfam" id="PF21088"/>
    </source>
</evidence>
<evidence type="ECO:0000256" key="3">
    <source>
        <dbReference type="ARBA" id="ARBA00022475"/>
    </source>
</evidence>